<evidence type="ECO:0000256" key="7">
    <source>
        <dbReference type="ARBA" id="ARBA00023288"/>
    </source>
</evidence>
<keyword evidence="2" id="KW-1003">Cell membrane</keyword>
<dbReference type="InterPro" id="IPR049890">
    <property type="entry name" value="VlpA-F-like_signal"/>
</dbReference>
<reference evidence="9 10" key="1">
    <citation type="submission" date="2018-05" db="EMBL/GenBank/DDBJ databases">
        <title>Annotation of the Mycoplasma phocidae genome.</title>
        <authorList>
            <person name="Brown D.R."/>
            <person name="Kutish G.F."/>
            <person name="Frasca S.Jr."/>
        </authorList>
    </citation>
    <scope>NUCLEOTIDE SEQUENCE [LARGE SCALE GENOMIC DNA]</scope>
    <source>
        <strain evidence="9 10">105</strain>
    </source>
</reference>
<gene>
    <name evidence="9" type="ORF">DA803_02890</name>
</gene>
<dbReference type="RefSeq" id="WP_114191110.1">
    <property type="nucleotide sequence ID" value="NZ_CP029295.1"/>
</dbReference>
<evidence type="ECO:0000256" key="8">
    <source>
        <dbReference type="SAM" id="SignalP"/>
    </source>
</evidence>
<keyword evidence="7" id="KW-0449">Lipoprotein</keyword>
<evidence type="ECO:0008006" key="11">
    <source>
        <dbReference type="Google" id="ProtNLM"/>
    </source>
</evidence>
<evidence type="ECO:0000313" key="10">
    <source>
        <dbReference type="Proteomes" id="UP000252477"/>
    </source>
</evidence>
<dbReference type="KEGG" id="mpho:DA803_02890"/>
<evidence type="ECO:0000256" key="6">
    <source>
        <dbReference type="ARBA" id="ARBA00023139"/>
    </source>
</evidence>
<dbReference type="EMBL" id="CP029295">
    <property type="protein sequence ID" value="AXE61015.1"/>
    <property type="molecule type" value="Genomic_DNA"/>
</dbReference>
<organism evidence="9 10">
    <name type="scientific">[Mycoplasma] phocae</name>
    <dbReference type="NCBI Taxonomy" id="142651"/>
    <lineage>
        <taxon>Bacteria</taxon>
        <taxon>Bacillati</taxon>
        <taxon>Mycoplasmatota</taxon>
        <taxon>Mycoplasmoidales</taxon>
        <taxon>Metamycoplasmataceae</taxon>
        <taxon>Metamycoplasma</taxon>
    </lineage>
</organism>
<feature type="chain" id="PRO_5016328651" description="Variable surface lipoprotein" evidence="8">
    <location>
        <begin position="24"/>
        <end position="73"/>
    </location>
</feature>
<evidence type="ECO:0000256" key="1">
    <source>
        <dbReference type="ARBA" id="ARBA00004193"/>
    </source>
</evidence>
<accession>A0A2Z5IQI2</accession>
<evidence type="ECO:0000256" key="5">
    <source>
        <dbReference type="ARBA" id="ARBA00023136"/>
    </source>
</evidence>
<keyword evidence="3 8" id="KW-0732">Signal</keyword>
<keyword evidence="10" id="KW-1185">Reference proteome</keyword>
<dbReference type="Proteomes" id="UP000252477">
    <property type="component" value="Chromosome"/>
</dbReference>
<feature type="signal peptide" evidence="8">
    <location>
        <begin position="1"/>
        <end position="23"/>
    </location>
</feature>
<evidence type="ECO:0000256" key="2">
    <source>
        <dbReference type="ARBA" id="ARBA00022475"/>
    </source>
</evidence>
<sequence>MKKKNFKWLTALSITAVALPLVAASCDNIFGSIFGNKDKTSDFEKEKYPTIFYIYLLTTLPTRNQCIWDLMEI</sequence>
<comment type="subcellular location">
    <subcellularLocation>
        <location evidence="1">Cell membrane</location>
        <topology evidence="1">Lipid-anchor</topology>
    </subcellularLocation>
</comment>
<dbReference type="GO" id="GO:0005886">
    <property type="term" value="C:plasma membrane"/>
    <property type="evidence" value="ECO:0007669"/>
    <property type="project" value="UniProtKB-SubCell"/>
</dbReference>
<dbReference type="NCBIfam" id="NF033817">
    <property type="entry name" value="Mplas_variab_LP"/>
    <property type="match status" value="1"/>
</dbReference>
<evidence type="ECO:0000313" key="9">
    <source>
        <dbReference type="EMBL" id="AXE61015.1"/>
    </source>
</evidence>
<evidence type="ECO:0000256" key="4">
    <source>
        <dbReference type="ARBA" id="ARBA00022737"/>
    </source>
</evidence>
<evidence type="ECO:0000256" key="3">
    <source>
        <dbReference type="ARBA" id="ARBA00022729"/>
    </source>
</evidence>
<keyword evidence="5" id="KW-0472">Membrane</keyword>
<name>A0A2Z5IQI2_9BACT</name>
<dbReference type="PROSITE" id="PS51257">
    <property type="entry name" value="PROKAR_LIPOPROTEIN"/>
    <property type="match status" value="1"/>
</dbReference>
<proteinExistence type="predicted"/>
<dbReference type="AlphaFoldDB" id="A0A2Z5IQI2"/>
<keyword evidence="4" id="KW-0677">Repeat</keyword>
<keyword evidence="6" id="KW-0564">Palmitate</keyword>
<protein>
    <recommendedName>
        <fullName evidence="11">Variable surface lipoprotein</fullName>
    </recommendedName>
</protein>